<dbReference type="InterPro" id="IPR001789">
    <property type="entry name" value="Sig_transdc_resp-reg_receiver"/>
</dbReference>
<proteinExistence type="predicted"/>
<dbReference type="Pfam" id="PF00072">
    <property type="entry name" value="Response_reg"/>
    <property type="match status" value="1"/>
</dbReference>
<dbReference type="InterPro" id="IPR011006">
    <property type="entry name" value="CheY-like_superfamily"/>
</dbReference>
<accession>A0AAW9PXJ1</accession>
<dbReference type="SMART" id="SM00448">
    <property type="entry name" value="REC"/>
    <property type="match status" value="1"/>
</dbReference>
<evidence type="ECO:0000256" key="1">
    <source>
        <dbReference type="ARBA" id="ARBA00022553"/>
    </source>
</evidence>
<reference evidence="4" key="1">
    <citation type="submission" date="2024-01" db="EMBL/GenBank/DDBJ databases">
        <title>Bank of Algae and Cyanobacteria of the Azores (BACA) strain genomes.</title>
        <authorList>
            <person name="Luz R."/>
            <person name="Cordeiro R."/>
            <person name="Fonseca A."/>
            <person name="Goncalves V."/>
        </authorList>
    </citation>
    <scope>NUCLEOTIDE SEQUENCE</scope>
    <source>
        <strain evidence="4">BACA0141</strain>
    </source>
</reference>
<dbReference type="PROSITE" id="PS50110">
    <property type="entry name" value="RESPONSE_REGULATORY"/>
    <property type="match status" value="1"/>
</dbReference>
<feature type="domain" description="Response regulatory" evidence="3">
    <location>
        <begin position="9"/>
        <end position="125"/>
    </location>
</feature>
<evidence type="ECO:0000313" key="4">
    <source>
        <dbReference type="EMBL" id="MEE3719232.1"/>
    </source>
</evidence>
<dbReference type="Gene3D" id="3.40.50.2300">
    <property type="match status" value="1"/>
</dbReference>
<evidence type="ECO:0000313" key="5">
    <source>
        <dbReference type="Proteomes" id="UP001333818"/>
    </source>
</evidence>
<dbReference type="EMBL" id="JAZBJZ010000120">
    <property type="protein sequence ID" value="MEE3719232.1"/>
    <property type="molecule type" value="Genomic_DNA"/>
</dbReference>
<feature type="modified residue" description="4-aspartylphosphate" evidence="2">
    <location>
        <position position="58"/>
    </location>
</feature>
<dbReference type="PANTHER" id="PTHR45339:SF3">
    <property type="entry name" value="HISTIDINE KINASE"/>
    <property type="match status" value="1"/>
</dbReference>
<dbReference type="Proteomes" id="UP001333818">
    <property type="component" value="Unassembled WGS sequence"/>
</dbReference>
<keyword evidence="5" id="KW-1185">Reference proteome</keyword>
<dbReference type="PANTHER" id="PTHR45339">
    <property type="entry name" value="HYBRID SIGNAL TRANSDUCTION HISTIDINE KINASE J"/>
    <property type="match status" value="1"/>
</dbReference>
<protein>
    <submittedName>
        <fullName evidence="4">Response regulator</fullName>
    </submittedName>
</protein>
<gene>
    <name evidence="4" type="ORF">V2H45_21020</name>
</gene>
<evidence type="ECO:0000259" key="3">
    <source>
        <dbReference type="PROSITE" id="PS50110"/>
    </source>
</evidence>
<sequence>MPAPSAKPLILVVEDAPDNQVLIEQVFQDSGYAVNCVQDGVSALAWLAEQLPDLILLDLSLPKVDGWEVARRLKADQRTAAIPIVAVTAHAMKGDKETAIAAGCDDYLTKPLDIEQLEICVKRWLVERSDRDLDR</sequence>
<evidence type="ECO:0000256" key="2">
    <source>
        <dbReference type="PROSITE-ProRule" id="PRU00169"/>
    </source>
</evidence>
<organism evidence="4 5">
    <name type="scientific">Tumidithrix elongata BACA0141</name>
    <dbReference type="NCBI Taxonomy" id="2716417"/>
    <lineage>
        <taxon>Bacteria</taxon>
        <taxon>Bacillati</taxon>
        <taxon>Cyanobacteriota</taxon>
        <taxon>Cyanophyceae</taxon>
        <taxon>Pseudanabaenales</taxon>
        <taxon>Pseudanabaenaceae</taxon>
        <taxon>Tumidithrix</taxon>
        <taxon>Tumidithrix elongata</taxon>
    </lineage>
</organism>
<dbReference type="SUPFAM" id="SSF52172">
    <property type="entry name" value="CheY-like"/>
    <property type="match status" value="1"/>
</dbReference>
<keyword evidence="1 2" id="KW-0597">Phosphoprotein</keyword>
<comment type="caution">
    <text evidence="4">The sequence shown here is derived from an EMBL/GenBank/DDBJ whole genome shotgun (WGS) entry which is preliminary data.</text>
</comment>
<dbReference type="GO" id="GO:0000160">
    <property type="term" value="P:phosphorelay signal transduction system"/>
    <property type="evidence" value="ECO:0007669"/>
    <property type="project" value="InterPro"/>
</dbReference>
<dbReference type="RefSeq" id="WP_330485669.1">
    <property type="nucleotide sequence ID" value="NZ_JAZBJZ010000120.1"/>
</dbReference>
<name>A0AAW9PXJ1_9CYAN</name>
<dbReference type="AlphaFoldDB" id="A0AAW9PXJ1"/>